<organism evidence="2 3">
    <name type="scientific">Brachionus calyciflorus</name>
    <dbReference type="NCBI Taxonomy" id="104777"/>
    <lineage>
        <taxon>Eukaryota</taxon>
        <taxon>Metazoa</taxon>
        <taxon>Spiralia</taxon>
        <taxon>Gnathifera</taxon>
        <taxon>Rotifera</taxon>
        <taxon>Eurotatoria</taxon>
        <taxon>Monogononta</taxon>
        <taxon>Pseudotrocha</taxon>
        <taxon>Ploima</taxon>
        <taxon>Brachionidae</taxon>
        <taxon>Brachionus</taxon>
    </lineage>
</organism>
<feature type="compositionally biased region" description="Basic and acidic residues" evidence="1">
    <location>
        <begin position="610"/>
        <end position="619"/>
    </location>
</feature>
<evidence type="ECO:0000313" key="3">
    <source>
        <dbReference type="Proteomes" id="UP000663879"/>
    </source>
</evidence>
<feature type="region of interest" description="Disordered" evidence="1">
    <location>
        <begin position="759"/>
        <end position="782"/>
    </location>
</feature>
<feature type="compositionally biased region" description="Polar residues" evidence="1">
    <location>
        <begin position="639"/>
        <end position="649"/>
    </location>
</feature>
<gene>
    <name evidence="2" type="ORF">OXX778_LOCUS13008</name>
</gene>
<dbReference type="AlphaFoldDB" id="A0A814BWJ0"/>
<dbReference type="Proteomes" id="UP000663879">
    <property type="component" value="Unassembled WGS sequence"/>
</dbReference>
<feature type="region of interest" description="Disordered" evidence="1">
    <location>
        <begin position="811"/>
        <end position="830"/>
    </location>
</feature>
<proteinExistence type="predicted"/>
<dbReference type="OrthoDB" id="10057281at2759"/>
<feature type="region of interest" description="Disordered" evidence="1">
    <location>
        <begin position="589"/>
        <end position="654"/>
    </location>
</feature>
<accession>A0A814BWJ0</accession>
<feature type="compositionally biased region" description="Basic and acidic residues" evidence="1">
    <location>
        <begin position="295"/>
        <end position="304"/>
    </location>
</feature>
<feature type="compositionally biased region" description="Polar residues" evidence="1">
    <location>
        <begin position="597"/>
        <end position="608"/>
    </location>
</feature>
<sequence length="830" mass="96028">MSSDHEESQTETQRRIGSNRLLSDLAVASVSKREYAQTNKIKNSEERINENELADSLEINQRRIINQNNQANLYPSSRPKLSQPLTHPISQPLIDNQFILQQQQQQIQQQQQFIPFQGQPLIVLQSPTSHPIVNSSLQLNPSAQFIPFALQPTQLISQPNMFYQEQVQPLFYNTAYPLIQNSNFQNPNIYQDEFSNNSYQQQPFQFLENRNFNGLQSVNGIRYDAQPLQPPMAPPRTNKTISQQSNDSYDINSPDLDDAEINDENSQNRNNGANMEFKEDRNDSRAQEYWVKLQKAREVRDKNSGTKKKTGSSLPSMASNKALLKKPPLPDSGKTNFLEKNIDSIRNKENLTHRYPEKKYENVHGKNVSERLKNIQGPTKKAPKQLQPIENYDEEELHNYNANKKISIPISPGKLRDQDHINVDINLRLVDFLPNHSDNRSLDDFDAHNDPLARYIRKFESNISRSLPGSSGSLNKLKPLPPLSRHKVQKPFSHEGGRLQNEYDHETKVEEGYLAQLHKQNQKAPLKTYSLKDYRNYKKDTLLNVANHTGKLGFDFENDAYKQKLESHLKKNDYAERVKIRNQLLISEQKKNEENSTKSQPIQEPSKTQRAKEYVEKNVIRIKSAPKQSTNSFKKDSFSKSAPNERTQVSTSTKTLSYLSKRLDLSKQNKHENTAILKIRDPVTSKTRTIFLNDNQIEELGKRHLAEKELVDKTILNKKKNVTYSAPKTEKPRHPIDFKKAEFSVEDKIVDIGDKTNTPIVRKDFSSSSNDKNKTSNEEDEDFQKLLQRHNQERNLVDQYKTDLYSLETYQSNEHDKNNKNDNQILIRVE</sequence>
<feature type="compositionally biased region" description="Polar residues" evidence="1">
    <location>
        <begin position="264"/>
        <end position="273"/>
    </location>
</feature>
<evidence type="ECO:0000313" key="2">
    <source>
        <dbReference type="EMBL" id="CAF0932929.1"/>
    </source>
</evidence>
<reference evidence="2" key="1">
    <citation type="submission" date="2021-02" db="EMBL/GenBank/DDBJ databases">
        <authorList>
            <person name="Nowell W R."/>
        </authorList>
    </citation>
    <scope>NUCLEOTIDE SEQUENCE</scope>
    <source>
        <strain evidence="2">Ploen Becks lab</strain>
    </source>
</reference>
<evidence type="ECO:0000256" key="1">
    <source>
        <dbReference type="SAM" id="MobiDB-lite"/>
    </source>
</evidence>
<feature type="compositionally biased region" description="Basic and acidic residues" evidence="1">
    <location>
        <begin position="761"/>
        <end position="777"/>
    </location>
</feature>
<feature type="region of interest" description="Disordered" evidence="1">
    <location>
        <begin position="225"/>
        <end position="337"/>
    </location>
</feature>
<feature type="region of interest" description="Disordered" evidence="1">
    <location>
        <begin position="470"/>
        <end position="489"/>
    </location>
</feature>
<feature type="compositionally biased region" description="Polar residues" evidence="1">
    <location>
        <begin position="237"/>
        <end position="251"/>
    </location>
</feature>
<comment type="caution">
    <text evidence="2">The sequence shown here is derived from an EMBL/GenBank/DDBJ whole genome shotgun (WGS) entry which is preliminary data.</text>
</comment>
<feature type="compositionally biased region" description="Basic and acidic residues" evidence="1">
    <location>
        <begin position="276"/>
        <end position="286"/>
    </location>
</feature>
<dbReference type="EMBL" id="CAJNOC010002435">
    <property type="protein sequence ID" value="CAF0932929.1"/>
    <property type="molecule type" value="Genomic_DNA"/>
</dbReference>
<protein>
    <submittedName>
        <fullName evidence="2">Uncharacterized protein</fullName>
    </submittedName>
</protein>
<keyword evidence="3" id="KW-1185">Reference proteome</keyword>
<name>A0A814BWJ0_9BILA</name>